<protein>
    <submittedName>
        <fullName evidence="2">1565_t:CDS:1</fullName>
    </submittedName>
</protein>
<dbReference type="Proteomes" id="UP000789570">
    <property type="component" value="Unassembled WGS sequence"/>
</dbReference>
<dbReference type="OrthoDB" id="2307928at2759"/>
<proteinExistence type="predicted"/>
<feature type="compositionally biased region" description="Low complexity" evidence="1">
    <location>
        <begin position="37"/>
        <end position="54"/>
    </location>
</feature>
<comment type="caution">
    <text evidence="2">The sequence shown here is derived from an EMBL/GenBank/DDBJ whole genome shotgun (WGS) entry which is preliminary data.</text>
</comment>
<evidence type="ECO:0000313" key="2">
    <source>
        <dbReference type="EMBL" id="CAG8703741.1"/>
    </source>
</evidence>
<feature type="region of interest" description="Disordered" evidence="1">
    <location>
        <begin position="24"/>
        <end position="56"/>
    </location>
</feature>
<name>A0A9N9HSX5_9GLOM</name>
<dbReference type="EMBL" id="CAJVPQ010008112">
    <property type="protein sequence ID" value="CAG8703741.1"/>
    <property type="molecule type" value="Genomic_DNA"/>
</dbReference>
<evidence type="ECO:0000313" key="3">
    <source>
        <dbReference type="Proteomes" id="UP000789570"/>
    </source>
</evidence>
<accession>A0A9N9HSX5</accession>
<gene>
    <name evidence="2" type="ORF">FCALED_LOCUS13601</name>
</gene>
<keyword evidence="3" id="KW-1185">Reference proteome</keyword>
<sequence length="251" mass="29354">METRYETSSKLMKVISKKVWQDNDNKKTSKLNSSEVSNSTNLSDSANLSSSSEDISLEQGLISVQTKRRKNKKFKELESEADDKPYLDFILSDEESILNNESEDSENSDDNEGDFSQNERFIAPNWDDFDDSNDFTYLNPSTEFSETWILLWIYKFQLRFHLSDVAINSLIAFFGQVLKDVDLKQFHKFPSSSHNAKKLLQIEKIAKTYVVCLKCNKLHNYAEISKDNKCKFVEFPNHPMKKHWQNMEQHY</sequence>
<organism evidence="2 3">
    <name type="scientific">Funneliformis caledonium</name>
    <dbReference type="NCBI Taxonomy" id="1117310"/>
    <lineage>
        <taxon>Eukaryota</taxon>
        <taxon>Fungi</taxon>
        <taxon>Fungi incertae sedis</taxon>
        <taxon>Mucoromycota</taxon>
        <taxon>Glomeromycotina</taxon>
        <taxon>Glomeromycetes</taxon>
        <taxon>Glomerales</taxon>
        <taxon>Glomeraceae</taxon>
        <taxon>Funneliformis</taxon>
    </lineage>
</organism>
<evidence type="ECO:0000256" key="1">
    <source>
        <dbReference type="SAM" id="MobiDB-lite"/>
    </source>
</evidence>
<reference evidence="2" key="1">
    <citation type="submission" date="2021-06" db="EMBL/GenBank/DDBJ databases">
        <authorList>
            <person name="Kallberg Y."/>
            <person name="Tangrot J."/>
            <person name="Rosling A."/>
        </authorList>
    </citation>
    <scope>NUCLEOTIDE SEQUENCE</scope>
    <source>
        <strain evidence="2">UK204</strain>
    </source>
</reference>
<dbReference type="AlphaFoldDB" id="A0A9N9HSX5"/>